<evidence type="ECO:0000259" key="2">
    <source>
        <dbReference type="Pfam" id="PF00899"/>
    </source>
</evidence>
<dbReference type="PANTHER" id="PTHR10953">
    <property type="entry name" value="UBIQUITIN-ACTIVATING ENZYME E1"/>
    <property type="match status" value="1"/>
</dbReference>
<dbReference type="FunFam" id="3.40.50.720:FF:000080">
    <property type="entry name" value="Thiazole biosynthesis adenylyltransferase ThiF"/>
    <property type="match status" value="1"/>
</dbReference>
<evidence type="ECO:0000313" key="3">
    <source>
        <dbReference type="EMBL" id="ABR46290.1"/>
    </source>
</evidence>
<dbReference type="AlphaFoldDB" id="A6TJC2"/>
<dbReference type="SUPFAM" id="SSF69572">
    <property type="entry name" value="Activating enzymes of the ubiquitin-like proteins"/>
    <property type="match status" value="1"/>
</dbReference>
<protein>
    <submittedName>
        <fullName evidence="3">UBA/THIF-type NAD/FAD binding protein</fullName>
    </submittedName>
</protein>
<dbReference type="Gene3D" id="3.40.50.720">
    <property type="entry name" value="NAD(P)-binding Rossmann-like Domain"/>
    <property type="match status" value="1"/>
</dbReference>
<dbReference type="GO" id="GO:0016779">
    <property type="term" value="F:nucleotidyltransferase activity"/>
    <property type="evidence" value="ECO:0007669"/>
    <property type="project" value="TreeGrafter"/>
</dbReference>
<dbReference type="EMBL" id="CP000724">
    <property type="protein sequence ID" value="ABR46290.1"/>
    <property type="molecule type" value="Genomic_DNA"/>
</dbReference>
<name>A6TJC2_ALKMQ</name>
<keyword evidence="4" id="KW-1185">Reference proteome</keyword>
<organism evidence="3 4">
    <name type="scientific">Alkaliphilus metalliredigens (strain QYMF)</name>
    <dbReference type="NCBI Taxonomy" id="293826"/>
    <lineage>
        <taxon>Bacteria</taxon>
        <taxon>Bacillati</taxon>
        <taxon>Bacillota</taxon>
        <taxon>Clostridia</taxon>
        <taxon>Peptostreptococcales</taxon>
        <taxon>Natronincolaceae</taxon>
        <taxon>Alkaliphilus</taxon>
    </lineage>
</organism>
<evidence type="ECO:0000256" key="1">
    <source>
        <dbReference type="ARBA" id="ARBA00009919"/>
    </source>
</evidence>
<dbReference type="GO" id="GO:0008146">
    <property type="term" value="F:sulfotransferase activity"/>
    <property type="evidence" value="ECO:0007669"/>
    <property type="project" value="TreeGrafter"/>
</dbReference>
<dbReference type="GO" id="GO:0005829">
    <property type="term" value="C:cytosol"/>
    <property type="evidence" value="ECO:0007669"/>
    <property type="project" value="TreeGrafter"/>
</dbReference>
<dbReference type="HOGENOM" id="CLU_013325_10_1_9"/>
<dbReference type="InterPro" id="IPR035985">
    <property type="entry name" value="Ubiquitin-activating_enz"/>
</dbReference>
<comment type="similarity">
    <text evidence="1">Belongs to the HesA/MoeB/ThiF family.</text>
</comment>
<accession>A6TJC2</accession>
<dbReference type="PANTHER" id="PTHR10953:SF102">
    <property type="entry name" value="ADENYLYLTRANSFERASE AND SULFURTRANSFERASE MOCS3"/>
    <property type="match status" value="1"/>
</dbReference>
<reference evidence="4" key="1">
    <citation type="journal article" date="2016" name="Genome Announc.">
        <title>Complete genome sequence of Alkaliphilus metalliredigens strain QYMF, an alkaliphilic and metal-reducing bacterium isolated from borax-contaminated leachate ponds.</title>
        <authorList>
            <person name="Hwang C."/>
            <person name="Copeland A."/>
            <person name="Lucas S."/>
            <person name="Lapidus A."/>
            <person name="Barry K."/>
            <person name="Detter J.C."/>
            <person name="Glavina Del Rio T."/>
            <person name="Hammon N."/>
            <person name="Israni S."/>
            <person name="Dalin E."/>
            <person name="Tice H."/>
            <person name="Pitluck S."/>
            <person name="Chertkov O."/>
            <person name="Brettin T."/>
            <person name="Bruce D."/>
            <person name="Han C."/>
            <person name="Schmutz J."/>
            <person name="Larimer F."/>
            <person name="Land M.L."/>
            <person name="Hauser L."/>
            <person name="Kyrpides N."/>
            <person name="Mikhailova N."/>
            <person name="Ye Q."/>
            <person name="Zhou J."/>
            <person name="Richardson P."/>
            <person name="Fields M.W."/>
        </authorList>
    </citation>
    <scope>NUCLEOTIDE SEQUENCE [LARGE SCALE GENOMIC DNA]</scope>
    <source>
        <strain evidence="4">QYMF</strain>
    </source>
</reference>
<gene>
    <name evidence="3" type="ordered locus">Amet_0047</name>
</gene>
<dbReference type="InterPro" id="IPR045886">
    <property type="entry name" value="ThiF/MoeB/HesA"/>
</dbReference>
<dbReference type="STRING" id="293826.Amet_0047"/>
<feature type="domain" description="THIF-type NAD/FAD binding fold" evidence="2">
    <location>
        <begin position="5"/>
        <end position="241"/>
    </location>
</feature>
<proteinExistence type="inferred from homology"/>
<dbReference type="RefSeq" id="WP_011971199.1">
    <property type="nucleotide sequence ID" value="NC_009633.1"/>
</dbReference>
<dbReference type="KEGG" id="amt:Amet_0047"/>
<dbReference type="OrthoDB" id="9804286at2"/>
<dbReference type="CDD" id="cd00757">
    <property type="entry name" value="ThiF_MoeB_HesA_family"/>
    <property type="match status" value="1"/>
</dbReference>
<dbReference type="Pfam" id="PF00899">
    <property type="entry name" value="ThiF"/>
    <property type="match status" value="1"/>
</dbReference>
<dbReference type="GO" id="GO:0008641">
    <property type="term" value="F:ubiquitin-like modifier activating enzyme activity"/>
    <property type="evidence" value="ECO:0007669"/>
    <property type="project" value="InterPro"/>
</dbReference>
<evidence type="ECO:0000313" key="4">
    <source>
        <dbReference type="Proteomes" id="UP000001572"/>
    </source>
</evidence>
<dbReference type="Proteomes" id="UP000001572">
    <property type="component" value="Chromosome"/>
</dbReference>
<dbReference type="InterPro" id="IPR000594">
    <property type="entry name" value="ThiF_NAD_FAD-bd"/>
</dbReference>
<sequence length="338" mass="37342">METRYEKQINFSGIGSEGQQLLQKASVLIIGCGALGTVVANSLVRTGVGHVKIVDRDFVETGNLHRQILFDEEDAAEGMPKAEAAKKKLGKMNSTIRIETLVADVNSITISQMISNVDLIIDCTDNFKTRYLINDVAFKENIPWIYGGVIGSSGVLQSFIPGETACLRCMMAEPPPTGSLPTCDTAGVINTITGIIGSLQANEAIKYVTNQVEKMKKEMLYLDLWDNTVESIEIQTNIDCPCCQKRSFIFLENKFPEAVHICGNNSVQVMPFTNKKVNLDQLAIRLQEANIQVKRTPFLLNIKTDAHEITVFPDGRAIIKQVSNVNEAKSIYAKYIGY</sequence>
<dbReference type="eggNOG" id="COG0476">
    <property type="taxonomic scope" value="Bacteria"/>
</dbReference>
<dbReference type="GO" id="GO:0004792">
    <property type="term" value="F:thiosulfate-cyanide sulfurtransferase activity"/>
    <property type="evidence" value="ECO:0007669"/>
    <property type="project" value="TreeGrafter"/>
</dbReference>